<keyword evidence="3 10" id="KW-0479">Metal-binding</keyword>
<feature type="binding site" evidence="10">
    <location>
        <position position="126"/>
    </location>
    <ligand>
        <name>Zn(2+)</name>
        <dbReference type="ChEBI" id="CHEBI:29105"/>
        <note>catalytic</note>
    </ligand>
</feature>
<evidence type="ECO:0000256" key="9">
    <source>
        <dbReference type="PROSITE-ProRule" id="PRU01005"/>
    </source>
</evidence>
<dbReference type="Pfam" id="PF01549">
    <property type="entry name" value="ShK"/>
    <property type="match status" value="2"/>
</dbReference>
<feature type="binding site" evidence="10">
    <location>
        <position position="120"/>
    </location>
    <ligand>
        <name>Zn(2+)</name>
        <dbReference type="ChEBI" id="CHEBI:29105"/>
        <note>catalytic</note>
    </ligand>
</feature>
<evidence type="ECO:0000256" key="12">
    <source>
        <dbReference type="SAM" id="MobiDB-lite"/>
    </source>
</evidence>
<keyword evidence="4 10" id="KW-0378">Hydrolase</keyword>
<dbReference type="PANTHER" id="PTHR10127">
    <property type="entry name" value="DISCOIDIN, CUB, EGF, LAMININ , AND ZINC METALLOPROTEASE DOMAIN CONTAINING"/>
    <property type="match status" value="1"/>
</dbReference>
<reference evidence="17" key="1">
    <citation type="submission" date="2017-02" db="UniProtKB">
        <authorList>
            <consortium name="WormBaseParasite"/>
        </authorList>
    </citation>
    <scope>IDENTIFICATION</scope>
</reference>
<feature type="disulfide bond" evidence="9">
    <location>
        <begin position="336"/>
        <end position="370"/>
    </location>
</feature>
<dbReference type="EC" id="3.4.24.-" evidence="11"/>
<dbReference type="InterPro" id="IPR006026">
    <property type="entry name" value="Peptidase_Metallo"/>
</dbReference>
<dbReference type="WBParaSite" id="EVEC_0000511601-mRNA-1">
    <property type="protein sequence ID" value="EVEC_0000511601-mRNA-1"/>
    <property type="gene ID" value="EVEC_0000511601"/>
</dbReference>
<evidence type="ECO:0000256" key="7">
    <source>
        <dbReference type="ARBA" id="ARBA00023145"/>
    </source>
</evidence>
<comment type="function">
    <text evidence="1">Metalloprotease.</text>
</comment>
<feature type="domain" description="ShKT" evidence="13">
    <location>
        <begin position="388"/>
        <end position="422"/>
    </location>
</feature>
<comment type="caution">
    <text evidence="9">Lacks conserved residue(s) required for the propagation of feature annotation.</text>
</comment>
<keyword evidence="8 9" id="KW-1015">Disulfide bond</keyword>
<dbReference type="InterPro" id="IPR003582">
    <property type="entry name" value="ShKT_dom"/>
</dbReference>
<reference evidence="15 16" key="2">
    <citation type="submission" date="2018-10" db="EMBL/GenBank/DDBJ databases">
        <authorList>
            <consortium name="Pathogen Informatics"/>
        </authorList>
    </citation>
    <scope>NUCLEOTIDE SEQUENCE [LARGE SCALE GENOMIC DNA]</scope>
</reference>
<dbReference type="SMART" id="SM00235">
    <property type="entry name" value="ZnMc"/>
    <property type="match status" value="1"/>
</dbReference>
<dbReference type="PROSITE" id="PS51864">
    <property type="entry name" value="ASTACIN"/>
    <property type="match status" value="1"/>
</dbReference>
<dbReference type="Gene3D" id="3.40.390.10">
    <property type="entry name" value="Collagenase (Catalytic Domain)"/>
    <property type="match status" value="1"/>
</dbReference>
<feature type="domain" description="Peptidase M12A" evidence="14">
    <location>
        <begin position="22"/>
        <end position="218"/>
    </location>
</feature>
<dbReference type="GO" id="GO:0008270">
    <property type="term" value="F:zinc ion binding"/>
    <property type="evidence" value="ECO:0007669"/>
    <property type="project" value="UniProtKB-UniRule"/>
</dbReference>
<evidence type="ECO:0000256" key="11">
    <source>
        <dbReference type="RuleBase" id="RU361183"/>
    </source>
</evidence>
<dbReference type="GO" id="GO:0006508">
    <property type="term" value="P:proteolysis"/>
    <property type="evidence" value="ECO:0007669"/>
    <property type="project" value="UniProtKB-KW"/>
</dbReference>
<dbReference type="PROSITE" id="PS51670">
    <property type="entry name" value="SHKT"/>
    <property type="match status" value="2"/>
</dbReference>
<dbReference type="InterPro" id="IPR024079">
    <property type="entry name" value="MetalloPept_cat_dom_sf"/>
</dbReference>
<feature type="domain" description="ShKT" evidence="13">
    <location>
        <begin position="336"/>
        <end position="370"/>
    </location>
</feature>
<dbReference type="AlphaFoldDB" id="A0A0N4V4M4"/>
<name>A0A0N4V4M4_ENTVE</name>
<keyword evidence="7" id="KW-0865">Zymogen</keyword>
<sequence>MKQQQQQPMKTANHFQYHSSLNLATYPDKLWTDAQVPYMLEEGMTHAQRAAIAQAFDEYKDKTCVRFVPKQDTDYDYVYIKTNVAFGCSSYVGRAGGNQTVSLEVGKCFTKGIIAHELMHALGFFHEHSRTDRDDFVEIVEENIRPGMLRNFEKYPKKIIDPLGMPYDYDSVMHYHKLAFSKNGKATIVPRDRSAEIGQRYKLSKIDAQKINKLYQCGEFAVKTSITPSIPETTSTTKPKTTTASTVSSTSQSTTTAKTTKSSESTATAATTEALTTTVSSTSTSDYTNGIETSTDTTSVTESNTEAPEPTTVSLTSTVTTDKETELTTVTPKKQCENLNAHCEMWEQLGHCQHSVKYMSHYCRKACGLCSTEITVTEKPIRPKKRQCLDKNLFCGYWAKIGECKSESKFMKIFCKRSCGQCQDDDE</sequence>
<dbReference type="EMBL" id="UXUI01007955">
    <property type="protein sequence ID" value="VDD90018.1"/>
    <property type="molecule type" value="Genomic_DNA"/>
</dbReference>
<gene>
    <name evidence="15" type="ORF">EVEC_LOCUS4769</name>
</gene>
<dbReference type="InterPro" id="IPR034035">
    <property type="entry name" value="Astacin-like_dom"/>
</dbReference>
<keyword evidence="6 10" id="KW-0482">Metalloprotease</keyword>
<dbReference type="Pfam" id="PF01400">
    <property type="entry name" value="Astacin"/>
    <property type="match status" value="1"/>
</dbReference>
<feature type="active site" evidence="10">
    <location>
        <position position="117"/>
    </location>
</feature>
<dbReference type="SUPFAM" id="SSF55486">
    <property type="entry name" value="Metalloproteases ('zincins'), catalytic domain"/>
    <property type="match status" value="1"/>
</dbReference>
<evidence type="ECO:0000256" key="6">
    <source>
        <dbReference type="ARBA" id="ARBA00023049"/>
    </source>
</evidence>
<keyword evidence="2 10" id="KW-0645">Protease</keyword>
<dbReference type="Proteomes" id="UP000274131">
    <property type="component" value="Unassembled WGS sequence"/>
</dbReference>
<evidence type="ECO:0000313" key="17">
    <source>
        <dbReference type="WBParaSite" id="EVEC_0000511601-mRNA-1"/>
    </source>
</evidence>
<feature type="disulfide bond" evidence="9">
    <location>
        <begin position="388"/>
        <end position="422"/>
    </location>
</feature>
<feature type="binding site" evidence="10">
    <location>
        <position position="116"/>
    </location>
    <ligand>
        <name>Zn(2+)</name>
        <dbReference type="ChEBI" id="CHEBI:29105"/>
        <note>catalytic</note>
    </ligand>
</feature>
<keyword evidence="16" id="KW-1185">Reference proteome</keyword>
<evidence type="ECO:0000256" key="5">
    <source>
        <dbReference type="ARBA" id="ARBA00022833"/>
    </source>
</evidence>
<dbReference type="SMART" id="SM00254">
    <property type="entry name" value="ShKT"/>
    <property type="match status" value="2"/>
</dbReference>
<comment type="cofactor">
    <cofactor evidence="10 11">
        <name>Zn(2+)</name>
        <dbReference type="ChEBI" id="CHEBI:29105"/>
    </cofactor>
    <text evidence="10 11">Binds 1 zinc ion per subunit.</text>
</comment>
<feature type="compositionally biased region" description="Low complexity" evidence="12">
    <location>
        <begin position="229"/>
        <end position="285"/>
    </location>
</feature>
<evidence type="ECO:0000259" key="13">
    <source>
        <dbReference type="PROSITE" id="PS51670"/>
    </source>
</evidence>
<evidence type="ECO:0000256" key="4">
    <source>
        <dbReference type="ARBA" id="ARBA00022801"/>
    </source>
</evidence>
<organism evidence="17">
    <name type="scientific">Enterobius vermicularis</name>
    <name type="common">Human pinworm</name>
    <dbReference type="NCBI Taxonomy" id="51028"/>
    <lineage>
        <taxon>Eukaryota</taxon>
        <taxon>Metazoa</taxon>
        <taxon>Ecdysozoa</taxon>
        <taxon>Nematoda</taxon>
        <taxon>Chromadorea</taxon>
        <taxon>Rhabditida</taxon>
        <taxon>Spirurina</taxon>
        <taxon>Oxyuridomorpha</taxon>
        <taxon>Oxyuroidea</taxon>
        <taxon>Oxyuridae</taxon>
        <taxon>Enterobius</taxon>
    </lineage>
</organism>
<keyword evidence="5 10" id="KW-0862">Zinc</keyword>
<feature type="region of interest" description="Disordered" evidence="12">
    <location>
        <begin position="229"/>
        <end position="316"/>
    </location>
</feature>
<protein>
    <recommendedName>
        <fullName evidence="11">Metalloendopeptidase</fullName>
        <ecNumber evidence="11">3.4.24.-</ecNumber>
    </recommendedName>
</protein>
<dbReference type="InterPro" id="IPR001506">
    <property type="entry name" value="Peptidase_M12A"/>
</dbReference>
<proteinExistence type="predicted"/>
<feature type="compositionally biased region" description="Low complexity" evidence="12">
    <location>
        <begin position="292"/>
        <end position="316"/>
    </location>
</feature>
<dbReference type="OrthoDB" id="291007at2759"/>
<dbReference type="FunFam" id="3.40.390.10:FF:000042">
    <property type="entry name" value="Metalloendopeptidase"/>
    <property type="match status" value="1"/>
</dbReference>
<dbReference type="CDD" id="cd04280">
    <property type="entry name" value="ZnMc_astacin_like"/>
    <property type="match status" value="1"/>
</dbReference>
<dbReference type="PRINTS" id="PR00480">
    <property type="entry name" value="ASTACIN"/>
</dbReference>
<evidence type="ECO:0000256" key="8">
    <source>
        <dbReference type="ARBA" id="ARBA00023157"/>
    </source>
</evidence>
<dbReference type="GO" id="GO:0004222">
    <property type="term" value="F:metalloendopeptidase activity"/>
    <property type="evidence" value="ECO:0007669"/>
    <property type="project" value="UniProtKB-UniRule"/>
</dbReference>
<evidence type="ECO:0000259" key="14">
    <source>
        <dbReference type="PROSITE" id="PS51864"/>
    </source>
</evidence>
<dbReference type="Gene3D" id="1.10.10.1940">
    <property type="match status" value="1"/>
</dbReference>
<accession>A0A0N4V4M4</accession>
<evidence type="ECO:0000256" key="2">
    <source>
        <dbReference type="ARBA" id="ARBA00022670"/>
    </source>
</evidence>
<evidence type="ECO:0000256" key="3">
    <source>
        <dbReference type="ARBA" id="ARBA00022723"/>
    </source>
</evidence>
<evidence type="ECO:0000256" key="1">
    <source>
        <dbReference type="ARBA" id="ARBA00002657"/>
    </source>
</evidence>
<dbReference type="PANTHER" id="PTHR10127:SF780">
    <property type="entry name" value="METALLOENDOPEPTIDASE"/>
    <property type="match status" value="1"/>
</dbReference>
<dbReference type="STRING" id="51028.A0A0N4V4M4"/>
<evidence type="ECO:0000313" key="15">
    <source>
        <dbReference type="EMBL" id="VDD90018.1"/>
    </source>
</evidence>
<evidence type="ECO:0000313" key="16">
    <source>
        <dbReference type="Proteomes" id="UP000274131"/>
    </source>
</evidence>
<evidence type="ECO:0000256" key="10">
    <source>
        <dbReference type="PROSITE-ProRule" id="PRU01211"/>
    </source>
</evidence>